<gene>
    <name evidence="2" type="ORF">JD79_04084</name>
</gene>
<proteinExistence type="predicted"/>
<feature type="region of interest" description="Disordered" evidence="1">
    <location>
        <begin position="127"/>
        <end position="159"/>
    </location>
</feature>
<evidence type="ECO:0000313" key="3">
    <source>
        <dbReference type="Proteomes" id="UP000246661"/>
    </source>
</evidence>
<dbReference type="RefSeq" id="WP_245900256.1">
    <property type="nucleotide sequence ID" value="NZ_QGTX01000001.1"/>
</dbReference>
<evidence type="ECO:0008006" key="4">
    <source>
        <dbReference type="Google" id="ProtNLM"/>
    </source>
</evidence>
<feature type="region of interest" description="Disordered" evidence="1">
    <location>
        <begin position="171"/>
        <end position="230"/>
    </location>
</feature>
<accession>A0A317QNG5</accession>
<dbReference type="SUPFAM" id="SSF53597">
    <property type="entry name" value="Dihydrofolate reductase-like"/>
    <property type="match status" value="1"/>
</dbReference>
<dbReference type="InterPro" id="IPR024072">
    <property type="entry name" value="DHFR-like_dom_sf"/>
</dbReference>
<organism evidence="2 3">
    <name type="scientific">Geodermatophilus normandii</name>
    <dbReference type="NCBI Taxonomy" id="1137989"/>
    <lineage>
        <taxon>Bacteria</taxon>
        <taxon>Bacillati</taxon>
        <taxon>Actinomycetota</taxon>
        <taxon>Actinomycetes</taxon>
        <taxon>Geodermatophilales</taxon>
        <taxon>Geodermatophilaceae</taxon>
        <taxon>Geodermatophilus</taxon>
    </lineage>
</organism>
<dbReference type="Gene3D" id="3.40.430.10">
    <property type="entry name" value="Dihydrofolate Reductase, subunit A"/>
    <property type="match status" value="1"/>
</dbReference>
<keyword evidence="3" id="KW-1185">Reference proteome</keyword>
<dbReference type="AlphaFoldDB" id="A0A317QNG5"/>
<feature type="compositionally biased region" description="Gly residues" evidence="1">
    <location>
        <begin position="136"/>
        <end position="150"/>
    </location>
</feature>
<evidence type="ECO:0000313" key="2">
    <source>
        <dbReference type="EMBL" id="PWW24892.1"/>
    </source>
</evidence>
<dbReference type="Proteomes" id="UP000246661">
    <property type="component" value="Unassembled WGS sequence"/>
</dbReference>
<comment type="caution">
    <text evidence="2">The sequence shown here is derived from an EMBL/GenBank/DDBJ whole genome shotgun (WGS) entry which is preliminary data.</text>
</comment>
<reference evidence="3" key="1">
    <citation type="submission" date="2018-05" db="EMBL/GenBank/DDBJ databases">
        <authorList>
            <person name="Klenk H.-P."/>
            <person name="Huntemann M."/>
            <person name="Clum A."/>
            <person name="Pillay M."/>
            <person name="Palaniappan K."/>
            <person name="Varghese N."/>
            <person name="Mikhailova N."/>
            <person name="Stamatis D."/>
            <person name="Reddy T."/>
            <person name="Daum C."/>
            <person name="Shapiro N."/>
            <person name="Ivanova N."/>
            <person name="Kyrpides N."/>
            <person name="Woyke T."/>
        </authorList>
    </citation>
    <scope>NUCLEOTIDE SEQUENCE [LARGE SCALE GENOMIC DNA]</scope>
    <source>
        <strain evidence="3">DSM 45417</strain>
    </source>
</reference>
<protein>
    <recommendedName>
        <fullName evidence="4">Dihydrofolate reductase</fullName>
    </recommendedName>
</protein>
<name>A0A317QNG5_9ACTN</name>
<dbReference type="EMBL" id="QGTX01000001">
    <property type="protein sequence ID" value="PWW24892.1"/>
    <property type="molecule type" value="Genomic_DNA"/>
</dbReference>
<sequence>MGAVVLFAAVSLDGFVGRDDDMPGPLFDWYGNGDVEMTFSDRNRPFHVTAPTAEFLRPFAERAGVMVCGRHLFDITDGWEGVPPNGEHVVVVTHRPADDWPHRATAPFSFVADVRTGIERARELAGDRDVTVSAGDVGGQGAARGPGRPGGARARPGGAGLGEAVLRRRGTAGDPVRGPAGGAGQPGDAPGVRRPALTSGADVRRRGKRAGEPGVVGGTPLPPLTVDRGR</sequence>
<evidence type="ECO:0000256" key="1">
    <source>
        <dbReference type="SAM" id="MobiDB-lite"/>
    </source>
</evidence>